<accession>A0ABV7NHQ5</accession>
<evidence type="ECO:0000256" key="1">
    <source>
        <dbReference type="SAM" id="MobiDB-lite"/>
    </source>
</evidence>
<evidence type="ECO:0000313" key="4">
    <source>
        <dbReference type="Proteomes" id="UP001595681"/>
    </source>
</evidence>
<proteinExistence type="predicted"/>
<gene>
    <name evidence="3" type="ORF">ACFOKF_14370</name>
</gene>
<dbReference type="Gene3D" id="3.30.420.10">
    <property type="entry name" value="Ribonuclease H-like superfamily/Ribonuclease H"/>
    <property type="match status" value="1"/>
</dbReference>
<dbReference type="EMBL" id="JBHRVU010000004">
    <property type="protein sequence ID" value="MFC3442357.1"/>
    <property type="molecule type" value="Genomic_DNA"/>
</dbReference>
<keyword evidence="4" id="KW-1185">Reference proteome</keyword>
<protein>
    <recommendedName>
        <fullName evidence="2">Integrase catalytic domain-containing protein</fullName>
    </recommendedName>
</protein>
<evidence type="ECO:0000313" key="3">
    <source>
        <dbReference type="EMBL" id="MFC3442357.1"/>
    </source>
</evidence>
<feature type="region of interest" description="Disordered" evidence="1">
    <location>
        <begin position="624"/>
        <end position="714"/>
    </location>
</feature>
<dbReference type="InterPro" id="IPR001584">
    <property type="entry name" value="Integrase_cat-core"/>
</dbReference>
<dbReference type="InterPro" id="IPR036397">
    <property type="entry name" value="RNaseH_sf"/>
</dbReference>
<name>A0ABV7NHQ5_9SPHN</name>
<feature type="compositionally biased region" description="Basic residues" evidence="1">
    <location>
        <begin position="625"/>
        <end position="638"/>
    </location>
</feature>
<dbReference type="SUPFAM" id="SSF53098">
    <property type="entry name" value="Ribonuclease H-like"/>
    <property type="match status" value="1"/>
</dbReference>
<dbReference type="PROSITE" id="PS50994">
    <property type="entry name" value="INTEGRASE"/>
    <property type="match status" value="1"/>
</dbReference>
<comment type="caution">
    <text evidence="3">The sequence shown here is derived from an EMBL/GenBank/DDBJ whole genome shotgun (WGS) entry which is preliminary data.</text>
</comment>
<reference evidence="4" key="1">
    <citation type="journal article" date="2019" name="Int. J. Syst. Evol. Microbiol.">
        <title>The Global Catalogue of Microorganisms (GCM) 10K type strain sequencing project: providing services to taxonomists for standard genome sequencing and annotation.</title>
        <authorList>
            <consortium name="The Broad Institute Genomics Platform"/>
            <consortium name="The Broad Institute Genome Sequencing Center for Infectious Disease"/>
            <person name="Wu L."/>
            <person name="Ma J."/>
        </authorList>
    </citation>
    <scope>NUCLEOTIDE SEQUENCE [LARGE SCALE GENOMIC DNA]</scope>
    <source>
        <strain evidence="4">CCM 7491</strain>
    </source>
</reference>
<dbReference type="Proteomes" id="UP001595681">
    <property type="component" value="Unassembled WGS sequence"/>
</dbReference>
<dbReference type="InterPro" id="IPR012337">
    <property type="entry name" value="RNaseH-like_sf"/>
</dbReference>
<dbReference type="RefSeq" id="WP_380796457.1">
    <property type="nucleotide sequence ID" value="NZ_JBHRVU010000004.1"/>
</dbReference>
<sequence>MNALVSSIRAPKKGDGQVRLKIHRGWSMLWKGRIARFERRQGQVLEWRVDLTNEHIQFTDLEIAEGVACGEFKLSSPPDTERLDAGGKVIRTRIRDVSKQSIAEADRKLRYMQAVQAAGGMIGATQKEKKWLLDRLRREASYRELELPDVSVRTLERWMLDDGGRCERMRLIPHHHDKGNRSDRLDEQVREIVERRIDELWMTRPRVDFKTLRSFVNGDIDALNVTRLPHMKFPHVGKTALRSSIARRKPSDLTAAEFGQAIADTKFVGRRTLADPELPLERLELDSTKADIIVVDPDTNLPIGRPWLVIATDRCTRMPAGFAISFDPPSIHTVMECLRSAIFPKSYLDEMRRDHDWIVRHDWPVYGKPRTIALDQGMENLSESVLETCMDIGINEVAIMGRRRPWEKGGIERAIGTVSRGLFHTIPGTTFANVLKRVGYNPEKDVVATLEEIEHAIHIYLVDIYARQGHGGLTTGLQGRPIDAWNALIDEQEVEIIPDIAEAHQLFGRSFEATIRPSGVPYKRLLFYSPELIDALDDRRFLELSPRRRVKCRLKTGDISQIFVEMPHTGELLAVPIAEKWEDYARGLSIWQHERILDYRNAQIKAGEEEDDLPECRRQLVSKMRAGRKSGAGHKVSAKRWEGVGRQARAGSDASTTVVGSDANARLQKPRTESFQRSVAAKIQADALQQQEDVPPPAALPSSPYAGRKKTIIQ</sequence>
<feature type="domain" description="Integrase catalytic" evidence="2">
    <location>
        <begin position="275"/>
        <end position="489"/>
    </location>
</feature>
<organism evidence="3 4">
    <name type="scientific">Sphingobium rhizovicinum</name>
    <dbReference type="NCBI Taxonomy" id="432308"/>
    <lineage>
        <taxon>Bacteria</taxon>
        <taxon>Pseudomonadati</taxon>
        <taxon>Pseudomonadota</taxon>
        <taxon>Alphaproteobacteria</taxon>
        <taxon>Sphingomonadales</taxon>
        <taxon>Sphingomonadaceae</taxon>
        <taxon>Sphingobium</taxon>
    </lineage>
</organism>
<evidence type="ECO:0000259" key="2">
    <source>
        <dbReference type="PROSITE" id="PS50994"/>
    </source>
</evidence>